<gene>
    <name evidence="2" type="ORF">DSL72_000689</name>
</gene>
<dbReference type="AlphaFoldDB" id="A0A8A3P6B0"/>
<organism evidence="2 3">
    <name type="scientific">Monilinia vaccinii-corymbosi</name>
    <dbReference type="NCBI Taxonomy" id="61207"/>
    <lineage>
        <taxon>Eukaryota</taxon>
        <taxon>Fungi</taxon>
        <taxon>Dikarya</taxon>
        <taxon>Ascomycota</taxon>
        <taxon>Pezizomycotina</taxon>
        <taxon>Leotiomycetes</taxon>
        <taxon>Helotiales</taxon>
        <taxon>Sclerotiniaceae</taxon>
        <taxon>Monilinia</taxon>
    </lineage>
</organism>
<protein>
    <submittedName>
        <fullName evidence="2">Uncharacterized protein</fullName>
    </submittedName>
</protein>
<sequence>MRLQDEPEPKPKCTKPTLEAKPKTNVSEKPTRCDSSRDQSPTAVQGQYQDSASIDDNENKDAQVTTTTTTGVASTGGRGSPVPTPVLGLPDFPAWDCSVFLAVGADYA</sequence>
<name>A0A8A3P6B0_9HELO</name>
<proteinExistence type="predicted"/>
<feature type="region of interest" description="Disordered" evidence="1">
    <location>
        <begin position="1"/>
        <end position="82"/>
    </location>
</feature>
<accession>A0A8A3P6B0</accession>
<evidence type="ECO:0000313" key="2">
    <source>
        <dbReference type="EMBL" id="QSZ31126.1"/>
    </source>
</evidence>
<evidence type="ECO:0000256" key="1">
    <source>
        <dbReference type="SAM" id="MobiDB-lite"/>
    </source>
</evidence>
<dbReference type="Proteomes" id="UP000672032">
    <property type="component" value="Chromosome 2"/>
</dbReference>
<keyword evidence="3" id="KW-1185">Reference proteome</keyword>
<dbReference type="EMBL" id="CP063406">
    <property type="protein sequence ID" value="QSZ31126.1"/>
    <property type="molecule type" value="Genomic_DNA"/>
</dbReference>
<feature type="compositionally biased region" description="Polar residues" evidence="1">
    <location>
        <begin position="38"/>
        <end position="52"/>
    </location>
</feature>
<reference evidence="2" key="1">
    <citation type="submission" date="2020-10" db="EMBL/GenBank/DDBJ databases">
        <title>Genome Sequence of Monilinia vaccinii-corymbosi Sheds Light on Mummy Berry Disease Infection of Blueberry and Mating Type.</title>
        <authorList>
            <person name="Yow A.G."/>
            <person name="Zhang Y."/>
            <person name="Bansal K."/>
            <person name="Eacker S.M."/>
            <person name="Sullivan S."/>
            <person name="Liachko I."/>
            <person name="Cubeta M.A."/>
            <person name="Rollins J.A."/>
            <person name="Ashrafi H."/>
        </authorList>
    </citation>
    <scope>NUCLEOTIDE SEQUENCE</scope>
    <source>
        <strain evidence="2">RL-1</strain>
    </source>
</reference>
<feature type="compositionally biased region" description="Basic and acidic residues" evidence="1">
    <location>
        <begin position="1"/>
        <end position="11"/>
    </location>
</feature>
<evidence type="ECO:0000313" key="3">
    <source>
        <dbReference type="Proteomes" id="UP000672032"/>
    </source>
</evidence>